<evidence type="ECO:0000313" key="3">
    <source>
        <dbReference type="Proteomes" id="UP000077266"/>
    </source>
</evidence>
<accession>A0A165GQB2</accession>
<sequence>MPASLLRAKLRETETTGEVTLPRGEKRANSERHATGPQTAGKRSGVMTDARSYGLVEKCASEARRSQVGCTADARGKQTSHCDGRAS</sequence>
<proteinExistence type="predicted"/>
<feature type="region of interest" description="Disordered" evidence="1">
    <location>
        <begin position="64"/>
        <end position="87"/>
    </location>
</feature>
<feature type="region of interest" description="Disordered" evidence="1">
    <location>
        <begin position="1"/>
        <end position="47"/>
    </location>
</feature>
<organism evidence="2 3">
    <name type="scientific">Exidia glandulosa HHB12029</name>
    <dbReference type="NCBI Taxonomy" id="1314781"/>
    <lineage>
        <taxon>Eukaryota</taxon>
        <taxon>Fungi</taxon>
        <taxon>Dikarya</taxon>
        <taxon>Basidiomycota</taxon>
        <taxon>Agaricomycotina</taxon>
        <taxon>Agaricomycetes</taxon>
        <taxon>Auriculariales</taxon>
        <taxon>Exidiaceae</taxon>
        <taxon>Exidia</taxon>
    </lineage>
</organism>
<protein>
    <submittedName>
        <fullName evidence="2">Uncharacterized protein</fullName>
    </submittedName>
</protein>
<dbReference type="Proteomes" id="UP000077266">
    <property type="component" value="Unassembled WGS sequence"/>
</dbReference>
<evidence type="ECO:0000256" key="1">
    <source>
        <dbReference type="SAM" id="MobiDB-lite"/>
    </source>
</evidence>
<name>A0A165GQB2_EXIGL</name>
<gene>
    <name evidence="2" type="ORF">EXIGLDRAFT_109360</name>
</gene>
<feature type="compositionally biased region" description="Basic and acidic residues" evidence="1">
    <location>
        <begin position="23"/>
        <end position="34"/>
    </location>
</feature>
<reference evidence="2 3" key="1">
    <citation type="journal article" date="2016" name="Mol. Biol. Evol.">
        <title>Comparative Genomics of Early-Diverging Mushroom-Forming Fungi Provides Insights into the Origins of Lignocellulose Decay Capabilities.</title>
        <authorList>
            <person name="Nagy L.G."/>
            <person name="Riley R."/>
            <person name="Tritt A."/>
            <person name="Adam C."/>
            <person name="Daum C."/>
            <person name="Floudas D."/>
            <person name="Sun H."/>
            <person name="Yadav J.S."/>
            <person name="Pangilinan J."/>
            <person name="Larsson K.H."/>
            <person name="Matsuura K."/>
            <person name="Barry K."/>
            <person name="Labutti K."/>
            <person name="Kuo R."/>
            <person name="Ohm R.A."/>
            <person name="Bhattacharya S.S."/>
            <person name="Shirouzu T."/>
            <person name="Yoshinaga Y."/>
            <person name="Martin F.M."/>
            <person name="Grigoriev I.V."/>
            <person name="Hibbett D.S."/>
        </authorList>
    </citation>
    <scope>NUCLEOTIDE SEQUENCE [LARGE SCALE GENOMIC DNA]</scope>
    <source>
        <strain evidence="2 3">HHB12029</strain>
    </source>
</reference>
<dbReference type="InParanoid" id="A0A165GQB2"/>
<dbReference type="AlphaFoldDB" id="A0A165GQB2"/>
<dbReference type="EMBL" id="KV426039">
    <property type="protein sequence ID" value="KZV90850.1"/>
    <property type="molecule type" value="Genomic_DNA"/>
</dbReference>
<keyword evidence="3" id="KW-1185">Reference proteome</keyword>
<evidence type="ECO:0000313" key="2">
    <source>
        <dbReference type="EMBL" id="KZV90850.1"/>
    </source>
</evidence>
<feature type="compositionally biased region" description="Basic and acidic residues" evidence="1">
    <location>
        <begin position="74"/>
        <end position="87"/>
    </location>
</feature>